<proteinExistence type="predicted"/>
<dbReference type="AlphaFoldDB" id="N9NI52"/>
<comment type="caution">
    <text evidence="1">The sequence shown here is derived from an EMBL/GenBank/DDBJ whole genome shotgun (WGS) entry which is preliminary data.</text>
</comment>
<gene>
    <name evidence="1" type="ORF">F892_02790</name>
</gene>
<dbReference type="Proteomes" id="UP000013173">
    <property type="component" value="Unassembled WGS sequence"/>
</dbReference>
<evidence type="ECO:0000313" key="1">
    <source>
        <dbReference type="EMBL" id="ENX20764.1"/>
    </source>
</evidence>
<keyword evidence="2" id="KW-1185">Reference proteome</keyword>
<dbReference type="PATRIC" id="fig|1217706.3.peg.2716"/>
<dbReference type="EMBL" id="APRW01000012">
    <property type="protein sequence ID" value="ENX20764.1"/>
    <property type="molecule type" value="Genomic_DNA"/>
</dbReference>
<organism evidence="1 2">
    <name type="scientific">Acinetobacter vivianii</name>
    <dbReference type="NCBI Taxonomy" id="1776742"/>
    <lineage>
        <taxon>Bacteria</taxon>
        <taxon>Pseudomonadati</taxon>
        <taxon>Pseudomonadota</taxon>
        <taxon>Gammaproteobacteria</taxon>
        <taxon>Moraxellales</taxon>
        <taxon>Moraxellaceae</taxon>
        <taxon>Acinetobacter</taxon>
    </lineage>
</organism>
<reference evidence="1 2" key="1">
    <citation type="submission" date="2013-02" db="EMBL/GenBank/DDBJ databases">
        <title>The Genome Sequence of Acinetobacter sp. NIPH 2168.</title>
        <authorList>
            <consortium name="The Broad Institute Genome Sequencing Platform"/>
            <consortium name="The Broad Institute Genome Sequencing Center for Infectious Disease"/>
            <person name="Cerqueira G."/>
            <person name="Feldgarden M."/>
            <person name="Courvalin P."/>
            <person name="Perichon B."/>
            <person name="Grillot-Courvalin C."/>
            <person name="Clermont D."/>
            <person name="Rocha E."/>
            <person name="Yoon E.-J."/>
            <person name="Nemec A."/>
            <person name="Walker B."/>
            <person name="Young S.K."/>
            <person name="Zeng Q."/>
            <person name="Gargeya S."/>
            <person name="Fitzgerald M."/>
            <person name="Haas B."/>
            <person name="Abouelleil A."/>
            <person name="Alvarado L."/>
            <person name="Arachchi H.M."/>
            <person name="Berlin A.M."/>
            <person name="Chapman S.B."/>
            <person name="Dewar J."/>
            <person name="Goldberg J."/>
            <person name="Griggs A."/>
            <person name="Gujja S."/>
            <person name="Hansen M."/>
            <person name="Howarth C."/>
            <person name="Imamovic A."/>
            <person name="Larimer J."/>
            <person name="McCowan C."/>
            <person name="Murphy C."/>
            <person name="Neiman D."/>
            <person name="Pearson M."/>
            <person name="Priest M."/>
            <person name="Roberts A."/>
            <person name="Saif S."/>
            <person name="Shea T."/>
            <person name="Sisk P."/>
            <person name="Sykes S."/>
            <person name="Wortman J."/>
            <person name="Nusbaum C."/>
            <person name="Birren B."/>
        </authorList>
    </citation>
    <scope>NUCLEOTIDE SEQUENCE [LARGE SCALE GENOMIC DNA]</scope>
    <source>
        <strain evidence="1 2">NIPH 2168</strain>
    </source>
</reference>
<dbReference type="HOGENOM" id="CLU_3113529_0_0_6"/>
<evidence type="ECO:0000313" key="2">
    <source>
        <dbReference type="Proteomes" id="UP000013173"/>
    </source>
</evidence>
<accession>N9NI52</accession>
<name>N9NI52_9GAMM</name>
<sequence>MKYWVALCSCYVKQHGEIKDENVWKYVFVVKKQAGFLRILNIDLSLTNIY</sequence>
<protein>
    <submittedName>
        <fullName evidence="1">Uncharacterized protein</fullName>
    </submittedName>
</protein>